<gene>
    <name evidence="1" type="ORF">EFL26_00480</name>
</gene>
<dbReference type="AlphaFoldDB" id="A0A3N0GXV9"/>
<name>A0A3N0GXV9_9ACTN</name>
<reference evidence="1 2" key="1">
    <citation type="submission" date="2018-11" db="EMBL/GenBank/DDBJ databases">
        <authorList>
            <person name="Li F."/>
        </authorList>
    </citation>
    <scope>NUCLEOTIDE SEQUENCE [LARGE SCALE GENOMIC DNA]</scope>
    <source>
        <strain evidence="1 2">Gsoil 818</strain>
    </source>
</reference>
<dbReference type="EMBL" id="RJSF01000003">
    <property type="protein sequence ID" value="RNM17303.1"/>
    <property type="molecule type" value="Genomic_DNA"/>
</dbReference>
<evidence type="ECO:0000313" key="1">
    <source>
        <dbReference type="EMBL" id="RNM17303.1"/>
    </source>
</evidence>
<accession>A0A3N0GXV9</accession>
<sequence>MAFAYWTTSGSGSGTGSTTAGVSNQLSFSTATLNSMYPGDSSQPLTVTVTNDSGESAYVSTVKAYITTNKSGCTGADFLLNGSAAPSIADDAVALTWTGQDLAAGTDDDATGTIQFNNTGSPQNACKSADVTIHYVAS</sequence>
<keyword evidence="2" id="KW-1185">Reference proteome</keyword>
<proteinExistence type="predicted"/>
<comment type="caution">
    <text evidence="1">The sequence shown here is derived from an EMBL/GenBank/DDBJ whole genome shotgun (WGS) entry which is preliminary data.</text>
</comment>
<evidence type="ECO:0008006" key="3">
    <source>
        <dbReference type="Google" id="ProtNLM"/>
    </source>
</evidence>
<dbReference type="Proteomes" id="UP000279994">
    <property type="component" value="Unassembled WGS sequence"/>
</dbReference>
<organism evidence="1 2">
    <name type="scientific">Nocardioides pocheonensis</name>
    <dbReference type="NCBI Taxonomy" id="661485"/>
    <lineage>
        <taxon>Bacteria</taxon>
        <taxon>Bacillati</taxon>
        <taxon>Actinomycetota</taxon>
        <taxon>Actinomycetes</taxon>
        <taxon>Propionibacteriales</taxon>
        <taxon>Nocardioidaceae</taxon>
        <taxon>Nocardioides</taxon>
    </lineage>
</organism>
<protein>
    <recommendedName>
        <fullName evidence="3">DUF11 domain-containing protein</fullName>
    </recommendedName>
</protein>
<evidence type="ECO:0000313" key="2">
    <source>
        <dbReference type="Proteomes" id="UP000279994"/>
    </source>
</evidence>